<accession>A0AAD5LUH5</accession>
<keyword evidence="6" id="KW-0808">Transferase</keyword>
<comment type="pathway">
    <text evidence="2">Protein modification; protein glycosylation.</text>
</comment>
<keyword evidence="15" id="KW-1185">Reference proteome</keyword>
<evidence type="ECO:0000313" key="15">
    <source>
        <dbReference type="Proteomes" id="UP001209570"/>
    </source>
</evidence>
<feature type="domain" description="Fringe-like glycosyltransferase" evidence="13">
    <location>
        <begin position="92"/>
        <end position="291"/>
    </location>
</feature>
<name>A0AAD5LUH5_PYTIN</name>
<keyword evidence="12" id="KW-0732">Signal</keyword>
<evidence type="ECO:0000256" key="8">
    <source>
        <dbReference type="ARBA" id="ARBA00022741"/>
    </source>
</evidence>
<dbReference type="InterPro" id="IPR003378">
    <property type="entry name" value="Fringe-like_glycosylTrfase"/>
</dbReference>
<dbReference type="PANTHER" id="PTHR23033:SF14">
    <property type="entry name" value="GLYCOPROTEIN-N-ACETYLGALACTOSAMINE 3-BETA-GALACTOSYLTRANSFERASE 1-RELATED"/>
    <property type="match status" value="1"/>
</dbReference>
<dbReference type="Proteomes" id="UP001209570">
    <property type="component" value="Unassembled WGS sequence"/>
</dbReference>
<dbReference type="EC" id="2.4.1.122" evidence="4"/>
<dbReference type="PANTHER" id="PTHR23033">
    <property type="entry name" value="BETA1,3-GALACTOSYLTRANSFERASE"/>
    <property type="match status" value="1"/>
</dbReference>
<organism evidence="14 15">
    <name type="scientific">Pythium insidiosum</name>
    <name type="common">Pythiosis disease agent</name>
    <dbReference type="NCBI Taxonomy" id="114742"/>
    <lineage>
        <taxon>Eukaryota</taxon>
        <taxon>Sar</taxon>
        <taxon>Stramenopiles</taxon>
        <taxon>Oomycota</taxon>
        <taxon>Peronosporomycetes</taxon>
        <taxon>Pythiales</taxon>
        <taxon>Pythiaceae</taxon>
        <taxon>Pythium</taxon>
    </lineage>
</organism>
<evidence type="ECO:0000256" key="6">
    <source>
        <dbReference type="ARBA" id="ARBA00022679"/>
    </source>
</evidence>
<sequence length="400" mass="46270">MATMQRSVLSLSLLLLALTALVAPHAANASEPAVTSAATAVEPIEDDPFTLEDKKALCDKDFDGYNQALRLLTVTPEVRQPTPKGKDGQYPRILCYVITVAKYLSARAQAVADTWGQRCDHLIFFSDVPDTVYVAKGTSRERKFEVIKVDANADYEHLWERQKAILTYVHQHYRHDFDWFYKADDDTYLFVENLRQYVRRPEIMMNYHRHPLQLGHRYNITASYINYFFPNEKVRDAWWQRWDRLVFNSGGPGYAMNRLYLDHFVASIPEKHCLSHSGTFPEDVAVALCMMWHEGYPWDTRDLRGRDRWHAFNPRDAYTSSPDRASDWWIAYHQGIGGLRWGDDCCAPDTVGFHYAKPDGMYHIERQLYFCRSGDDVPNLSTYNRKYNLALSSNVSASPP</sequence>
<evidence type="ECO:0000256" key="4">
    <source>
        <dbReference type="ARBA" id="ARBA00012557"/>
    </source>
</evidence>
<reference evidence="14" key="1">
    <citation type="submission" date="2021-12" db="EMBL/GenBank/DDBJ databases">
        <title>Prjna785345.</title>
        <authorList>
            <person name="Rujirawat T."/>
            <person name="Krajaejun T."/>
        </authorList>
    </citation>
    <scope>NUCLEOTIDE SEQUENCE</scope>
    <source>
        <strain evidence="14">Pi057C3</strain>
    </source>
</reference>
<dbReference type="GO" id="GO:0000166">
    <property type="term" value="F:nucleotide binding"/>
    <property type="evidence" value="ECO:0007669"/>
    <property type="project" value="UniProtKB-KW"/>
</dbReference>
<comment type="caution">
    <text evidence="14">The sequence shown here is derived from an EMBL/GenBank/DDBJ whole genome shotgun (WGS) entry which is preliminary data.</text>
</comment>
<evidence type="ECO:0000256" key="7">
    <source>
        <dbReference type="ARBA" id="ARBA00022692"/>
    </source>
</evidence>
<comment type="subcellular location">
    <subcellularLocation>
        <location evidence="1">Membrane</location>
        <topology evidence="1">Single-pass type II membrane protein</topology>
    </subcellularLocation>
</comment>
<evidence type="ECO:0000313" key="14">
    <source>
        <dbReference type="EMBL" id="KAJ0393831.1"/>
    </source>
</evidence>
<evidence type="ECO:0000256" key="10">
    <source>
        <dbReference type="ARBA" id="ARBA00022989"/>
    </source>
</evidence>
<feature type="chain" id="PRO_5042183951" description="N-acetylgalactosaminide beta-1,3-galactosyltransferase" evidence="12">
    <location>
        <begin position="30"/>
        <end position="400"/>
    </location>
</feature>
<keyword evidence="9" id="KW-0735">Signal-anchor</keyword>
<comment type="similarity">
    <text evidence="3">Belongs to the glycosyltransferase 31 family. Beta3-Gal-T subfamily.</text>
</comment>
<keyword evidence="7" id="KW-0812">Transmembrane</keyword>
<proteinExistence type="inferred from homology"/>
<keyword evidence="10" id="KW-1133">Transmembrane helix</keyword>
<dbReference type="EMBL" id="JAKCXM010000457">
    <property type="protein sequence ID" value="KAJ0393831.1"/>
    <property type="molecule type" value="Genomic_DNA"/>
</dbReference>
<evidence type="ECO:0000256" key="12">
    <source>
        <dbReference type="SAM" id="SignalP"/>
    </source>
</evidence>
<feature type="signal peptide" evidence="12">
    <location>
        <begin position="1"/>
        <end position="29"/>
    </location>
</feature>
<protein>
    <recommendedName>
        <fullName evidence="4">N-acetylgalactosaminide beta-1,3-galactosyltransferase</fullName>
        <ecNumber evidence="4">2.4.1.122</ecNumber>
    </recommendedName>
</protein>
<keyword evidence="5" id="KW-0328">Glycosyltransferase</keyword>
<evidence type="ECO:0000256" key="2">
    <source>
        <dbReference type="ARBA" id="ARBA00004922"/>
    </source>
</evidence>
<dbReference type="GO" id="GO:0016263">
    <property type="term" value="F:glycoprotein-N-acetylgalactosamine 3-beta-galactosyltransferase activity"/>
    <property type="evidence" value="ECO:0007669"/>
    <property type="project" value="UniProtKB-EC"/>
</dbReference>
<keyword evidence="8" id="KW-0547">Nucleotide-binding</keyword>
<dbReference type="Gene3D" id="3.90.550.50">
    <property type="match status" value="1"/>
</dbReference>
<evidence type="ECO:0000256" key="1">
    <source>
        <dbReference type="ARBA" id="ARBA00004606"/>
    </source>
</evidence>
<keyword evidence="11" id="KW-0472">Membrane</keyword>
<evidence type="ECO:0000256" key="11">
    <source>
        <dbReference type="ARBA" id="ARBA00023136"/>
    </source>
</evidence>
<evidence type="ECO:0000256" key="3">
    <source>
        <dbReference type="ARBA" id="ARBA00006462"/>
    </source>
</evidence>
<dbReference type="AlphaFoldDB" id="A0AAD5LUH5"/>
<dbReference type="InterPro" id="IPR026050">
    <property type="entry name" value="C1GALT1/C1GALT1_chp1"/>
</dbReference>
<gene>
    <name evidence="14" type="ORF">P43SY_002991</name>
</gene>
<evidence type="ECO:0000259" key="13">
    <source>
        <dbReference type="Pfam" id="PF02434"/>
    </source>
</evidence>
<evidence type="ECO:0000256" key="9">
    <source>
        <dbReference type="ARBA" id="ARBA00022968"/>
    </source>
</evidence>
<evidence type="ECO:0000256" key="5">
    <source>
        <dbReference type="ARBA" id="ARBA00022676"/>
    </source>
</evidence>
<dbReference type="Pfam" id="PF02434">
    <property type="entry name" value="Fringe"/>
    <property type="match status" value="1"/>
</dbReference>
<dbReference type="GO" id="GO:0016020">
    <property type="term" value="C:membrane"/>
    <property type="evidence" value="ECO:0007669"/>
    <property type="project" value="UniProtKB-SubCell"/>
</dbReference>